<accession>A0ABP7RXE6</accession>
<comment type="caution">
    <text evidence="1">The sequence shown here is derived from an EMBL/GenBank/DDBJ whole genome shotgun (WGS) entry which is preliminary data.</text>
</comment>
<dbReference type="PANTHER" id="PTHR11365">
    <property type="entry name" value="5-OXOPROLINASE RELATED"/>
    <property type="match status" value="1"/>
</dbReference>
<name>A0ABP7RXE6_9PSEU</name>
<keyword evidence="2" id="KW-1185">Reference proteome</keyword>
<gene>
    <name evidence="1" type="ORF">GCM10022247_25630</name>
</gene>
<dbReference type="InterPro" id="IPR045079">
    <property type="entry name" value="Oxoprolinase-like"/>
</dbReference>
<dbReference type="PANTHER" id="PTHR11365:SF10">
    <property type="entry name" value="HYDANTOINASE_OXOPROLINASE"/>
    <property type="match status" value="1"/>
</dbReference>
<reference evidence="2" key="1">
    <citation type="journal article" date="2019" name="Int. J. Syst. Evol. Microbiol.">
        <title>The Global Catalogue of Microorganisms (GCM) 10K type strain sequencing project: providing services to taxonomists for standard genome sequencing and annotation.</title>
        <authorList>
            <consortium name="The Broad Institute Genomics Platform"/>
            <consortium name="The Broad Institute Genome Sequencing Center for Infectious Disease"/>
            <person name="Wu L."/>
            <person name="Ma J."/>
        </authorList>
    </citation>
    <scope>NUCLEOTIDE SEQUENCE [LARGE SCALE GENOMIC DNA]</scope>
    <source>
        <strain evidence="2">JCM 17342</strain>
    </source>
</reference>
<dbReference type="EMBL" id="BAABAL010000007">
    <property type="protein sequence ID" value="GAA4003592.1"/>
    <property type="molecule type" value="Genomic_DNA"/>
</dbReference>
<evidence type="ECO:0000313" key="1">
    <source>
        <dbReference type="EMBL" id="GAA4003592.1"/>
    </source>
</evidence>
<sequence>MRIGVRLGASGAEAALAHSGQVLAAARRSDGGWRGLPALVRELAAAAPSTVDSVVWSVTELFEHALLAVGPRAPSPPPFTVLPAVPVASLLVLPRAPRALAHPSELVRSLVSWRGAVTGGHDLFGSELVPVDLDAAVRAATEARAAGLGTLTITATGASNSVAHEEAIAARLREEFPDLRIRLSGDAGGLGLLERDATTIINAALLTTAEDLIERCERVTAAVPGSPSCWFATGDGGRVSAKRLRSVPVRSLGSDAATVLTGSAVLTRRLDAHVVLAARGLISLGRVDAGLPMIAPDLAGKLSVRTVSPIPVLNVRGSAAEPALAAELRTLVGPRVVAAFDREGTEVADRLCADIPELVPMRSEANASAVGAACSEPSAWLDIVVPADTLEELQRQQHLAERQAMTLVAAAGAHPGSERVISSVATALAFLGRDVYRLHVRASSEPEGERA</sequence>
<proteinExistence type="predicted"/>
<dbReference type="Proteomes" id="UP001501747">
    <property type="component" value="Unassembled WGS sequence"/>
</dbReference>
<organism evidence="1 2">
    <name type="scientific">Allokutzneria multivorans</name>
    <dbReference type="NCBI Taxonomy" id="1142134"/>
    <lineage>
        <taxon>Bacteria</taxon>
        <taxon>Bacillati</taxon>
        <taxon>Actinomycetota</taxon>
        <taxon>Actinomycetes</taxon>
        <taxon>Pseudonocardiales</taxon>
        <taxon>Pseudonocardiaceae</taxon>
        <taxon>Allokutzneria</taxon>
    </lineage>
</organism>
<evidence type="ECO:0000313" key="2">
    <source>
        <dbReference type="Proteomes" id="UP001501747"/>
    </source>
</evidence>
<dbReference type="RefSeq" id="WP_344874179.1">
    <property type="nucleotide sequence ID" value="NZ_BAABAL010000007.1"/>
</dbReference>
<protein>
    <submittedName>
        <fullName evidence="1">Uncharacterized protein</fullName>
    </submittedName>
</protein>